<dbReference type="EMBL" id="JAHXZJ010001119">
    <property type="protein sequence ID" value="KAH0554142.1"/>
    <property type="molecule type" value="Genomic_DNA"/>
</dbReference>
<gene>
    <name evidence="1" type="ORF">KQX54_007943</name>
</gene>
<sequence length="166" mass="18638">MRVPRSELWNERLLPPERLELAVNERVFNAIWREPGTPSTATVAEAIYKIEYVDMRTVENVISTKTNTVQPAVSGGTTMRGSIVEDCVVVEECSIAAHVGSRTIGAAVYPVGRPAFPPPDSNNNNDHHRNLEATDHLNHHTDHHSWNKCKSFDSLYYCTLTHLSLF</sequence>
<keyword evidence="2" id="KW-1185">Reference proteome</keyword>
<dbReference type="AlphaFoldDB" id="A0AAV7ILX1"/>
<name>A0AAV7ILX1_COTGL</name>
<protein>
    <submittedName>
        <fullName evidence="1">Uncharacterized protein</fullName>
    </submittedName>
</protein>
<evidence type="ECO:0000313" key="2">
    <source>
        <dbReference type="Proteomes" id="UP000826195"/>
    </source>
</evidence>
<dbReference type="Proteomes" id="UP000826195">
    <property type="component" value="Unassembled WGS sequence"/>
</dbReference>
<proteinExistence type="predicted"/>
<organism evidence="1 2">
    <name type="scientific">Cotesia glomerata</name>
    <name type="common">Lepidopteran parasitic wasp</name>
    <name type="synonym">Apanteles glomeratus</name>
    <dbReference type="NCBI Taxonomy" id="32391"/>
    <lineage>
        <taxon>Eukaryota</taxon>
        <taxon>Metazoa</taxon>
        <taxon>Ecdysozoa</taxon>
        <taxon>Arthropoda</taxon>
        <taxon>Hexapoda</taxon>
        <taxon>Insecta</taxon>
        <taxon>Pterygota</taxon>
        <taxon>Neoptera</taxon>
        <taxon>Endopterygota</taxon>
        <taxon>Hymenoptera</taxon>
        <taxon>Apocrita</taxon>
        <taxon>Ichneumonoidea</taxon>
        <taxon>Braconidae</taxon>
        <taxon>Microgastrinae</taxon>
        <taxon>Cotesia</taxon>
    </lineage>
</organism>
<reference evidence="1 2" key="1">
    <citation type="journal article" date="2021" name="J. Hered.">
        <title>A chromosome-level genome assembly of the parasitoid wasp, Cotesia glomerata (Hymenoptera: Braconidae).</title>
        <authorList>
            <person name="Pinto B.J."/>
            <person name="Weis J.J."/>
            <person name="Gamble T."/>
            <person name="Ode P.J."/>
            <person name="Paul R."/>
            <person name="Zaspel J.M."/>
        </authorList>
    </citation>
    <scope>NUCLEOTIDE SEQUENCE [LARGE SCALE GENOMIC DNA]</scope>
    <source>
        <strain evidence="1">CgM1</strain>
    </source>
</reference>
<accession>A0AAV7ILX1</accession>
<evidence type="ECO:0000313" key="1">
    <source>
        <dbReference type="EMBL" id="KAH0554142.1"/>
    </source>
</evidence>
<comment type="caution">
    <text evidence="1">The sequence shown here is derived from an EMBL/GenBank/DDBJ whole genome shotgun (WGS) entry which is preliminary data.</text>
</comment>